<keyword evidence="1" id="KW-1133">Transmembrane helix</keyword>
<accession>A0ABU0JTF8</accession>
<feature type="transmembrane region" description="Helical" evidence="1">
    <location>
        <begin position="150"/>
        <end position="171"/>
    </location>
</feature>
<feature type="transmembrane region" description="Helical" evidence="1">
    <location>
        <begin position="20"/>
        <end position="41"/>
    </location>
</feature>
<feature type="transmembrane region" description="Helical" evidence="1">
    <location>
        <begin position="115"/>
        <end position="138"/>
    </location>
</feature>
<comment type="caution">
    <text evidence="2">The sequence shown here is derived from an EMBL/GenBank/DDBJ whole genome shotgun (WGS) entry which is preliminary data.</text>
</comment>
<feature type="transmembrane region" description="Helical" evidence="1">
    <location>
        <begin position="72"/>
        <end position="94"/>
    </location>
</feature>
<evidence type="ECO:0000313" key="3">
    <source>
        <dbReference type="Proteomes" id="UP001224418"/>
    </source>
</evidence>
<gene>
    <name evidence="2" type="ORF">QOZ93_002126</name>
</gene>
<organism evidence="2 3">
    <name type="scientific">Hathewaya limosa</name>
    <name type="common">Clostridium limosum</name>
    <dbReference type="NCBI Taxonomy" id="1536"/>
    <lineage>
        <taxon>Bacteria</taxon>
        <taxon>Bacillati</taxon>
        <taxon>Bacillota</taxon>
        <taxon>Clostridia</taxon>
        <taxon>Eubacteriales</taxon>
        <taxon>Clostridiaceae</taxon>
        <taxon>Hathewaya</taxon>
    </lineage>
</organism>
<feature type="transmembrane region" description="Helical" evidence="1">
    <location>
        <begin position="178"/>
        <end position="198"/>
    </location>
</feature>
<reference evidence="2 3" key="1">
    <citation type="submission" date="2023-07" db="EMBL/GenBank/DDBJ databases">
        <title>Genomic Encyclopedia of Type Strains, Phase IV (KMG-IV): sequencing the most valuable type-strain genomes for metagenomic binning, comparative biology and taxonomic classification.</title>
        <authorList>
            <person name="Goeker M."/>
        </authorList>
    </citation>
    <scope>NUCLEOTIDE SEQUENCE [LARGE SCALE GENOMIC DNA]</scope>
    <source>
        <strain evidence="2 3">DSM 1400</strain>
    </source>
</reference>
<evidence type="ECO:0000313" key="2">
    <source>
        <dbReference type="EMBL" id="MDQ0480378.1"/>
    </source>
</evidence>
<dbReference type="EMBL" id="JAUSWN010000018">
    <property type="protein sequence ID" value="MDQ0480378.1"/>
    <property type="molecule type" value="Genomic_DNA"/>
</dbReference>
<keyword evidence="3" id="KW-1185">Reference proteome</keyword>
<name>A0ABU0JTF8_HATLI</name>
<evidence type="ECO:0000256" key="1">
    <source>
        <dbReference type="SAM" id="Phobius"/>
    </source>
</evidence>
<sequence>MNTKYYDDIFIPDIIKWGRITLILGLISAILPALVLTFVFGYKPPMSAIITGALAQISVSGAFYIVEPISYFPILGIPGTYMAFLSGNLVNMRIPCAVVAQEAADVKEGTKEGSIISTIGIAVSIVINVLFLSIAVFLGSSVLSMLPKAVINALNLILPALFGAVFGQFAIQRPKLGVVAIVISAIMTALLKCGYLGFLPGTPAYAVIIVSVFGTIFAGKKIYAKELNMGEVANECK</sequence>
<protein>
    <submittedName>
        <fullName evidence="2">MFS family permease</fullName>
    </submittedName>
</protein>
<keyword evidence="1" id="KW-0472">Membrane</keyword>
<keyword evidence="1" id="KW-0812">Transmembrane</keyword>
<dbReference type="Proteomes" id="UP001224418">
    <property type="component" value="Unassembled WGS sequence"/>
</dbReference>
<proteinExistence type="predicted"/>
<dbReference type="RefSeq" id="WP_307356336.1">
    <property type="nucleotide sequence ID" value="NZ_BAAACJ010000031.1"/>
</dbReference>
<feature type="transmembrane region" description="Helical" evidence="1">
    <location>
        <begin position="204"/>
        <end position="223"/>
    </location>
</feature>